<evidence type="ECO:0000313" key="2">
    <source>
        <dbReference type="Proteomes" id="UP000189339"/>
    </source>
</evidence>
<dbReference type="Proteomes" id="UP000189339">
    <property type="component" value="Unassembled WGS sequence"/>
</dbReference>
<gene>
    <name evidence="1" type="ORF">BTO32_16015</name>
</gene>
<accession>A0A1V2DPH0</accession>
<keyword evidence="2" id="KW-1185">Reference proteome</keyword>
<dbReference type="RefSeq" id="WP_139339126.1">
    <property type="nucleotide sequence ID" value="NZ_MSCW01000011.1"/>
</dbReference>
<dbReference type="Gene3D" id="3.40.50.1820">
    <property type="entry name" value="alpha/beta hydrolase"/>
    <property type="match status" value="1"/>
</dbReference>
<dbReference type="EMBL" id="MSCW01000011">
    <property type="protein sequence ID" value="ONF42296.1"/>
    <property type="molecule type" value="Genomic_DNA"/>
</dbReference>
<dbReference type="STRING" id="135739.BTO32_16015"/>
<dbReference type="AlphaFoldDB" id="A0A1V2DPH0"/>
<evidence type="ECO:0008006" key="3">
    <source>
        <dbReference type="Google" id="ProtNLM"/>
    </source>
</evidence>
<reference evidence="1 2" key="1">
    <citation type="submission" date="2016-12" db="EMBL/GenBank/DDBJ databases">
        <title>Marinobacter lutaoensis whole genome sequencing.</title>
        <authorList>
            <person name="Verma A."/>
            <person name="Krishnamurthi S."/>
        </authorList>
    </citation>
    <scope>NUCLEOTIDE SEQUENCE [LARGE SCALE GENOMIC DNA]</scope>
    <source>
        <strain evidence="1 2">T5054</strain>
    </source>
</reference>
<protein>
    <recommendedName>
        <fullName evidence="3">Alpha/beta hydrolase</fullName>
    </recommendedName>
</protein>
<sequence>MDRSTPLPFEPNTTPLGRYGAPACCQETARVSLRRTDNLGRPRRFTDPGKLRNVLGQAYAGHLRPDPHAHDDALARFDNVTVGHVWWHWPENPMGEHLIGVDTISRKQRYVPGEILTEGVRLDVIPGERKATAIHLPPPVILNLREDASPQGDRLSPDQLAYFRANGNNALIFVHGYNVAHGDWGRFLNGDRRSPQWHGNTRSFSRGPKWHPYKATIKQDPEALAEGYPFTLDDGDVNGSGAHNWAVHMEYQLNKAAGFDGRDWMPYSRIITVSWPGDTGATDFLQAELKAMAAGRRLVPLLQQLQDAGVAVNLITHSLGARVALTALNILGTTGRYNWVDHLFLWQPAVADNALSNDPERDVHPLGLGVFPAAYKAARQIVVLHSKKDGVLGPDERFSNSWGQQIAENVSS</sequence>
<organism evidence="1 2">
    <name type="scientific">Marinobacter lutaoensis</name>
    <dbReference type="NCBI Taxonomy" id="135739"/>
    <lineage>
        <taxon>Bacteria</taxon>
        <taxon>Pseudomonadati</taxon>
        <taxon>Pseudomonadota</taxon>
        <taxon>Gammaproteobacteria</taxon>
        <taxon>Pseudomonadales</taxon>
        <taxon>Marinobacteraceae</taxon>
        <taxon>Marinobacter</taxon>
    </lineage>
</organism>
<proteinExistence type="predicted"/>
<comment type="caution">
    <text evidence="1">The sequence shown here is derived from an EMBL/GenBank/DDBJ whole genome shotgun (WGS) entry which is preliminary data.</text>
</comment>
<name>A0A1V2DPH0_9GAMM</name>
<dbReference type="OrthoDB" id="7170026at2"/>
<feature type="non-terminal residue" evidence="1">
    <location>
        <position position="412"/>
    </location>
</feature>
<dbReference type="InterPro" id="IPR029058">
    <property type="entry name" value="AB_hydrolase_fold"/>
</dbReference>
<evidence type="ECO:0000313" key="1">
    <source>
        <dbReference type="EMBL" id="ONF42296.1"/>
    </source>
</evidence>